<dbReference type="PANTHER" id="PTHR27006:SF606">
    <property type="entry name" value="INTERLEUKIN-1 RECEPTOR-ASSOCIATED KINASE 4"/>
    <property type="match status" value="1"/>
</dbReference>
<evidence type="ECO:0000259" key="13">
    <source>
        <dbReference type="PROSITE" id="PS50011"/>
    </source>
</evidence>
<keyword evidence="14" id="KW-0418">Kinase</keyword>
<evidence type="ECO:0000256" key="5">
    <source>
        <dbReference type="ARBA" id="ARBA00022692"/>
    </source>
</evidence>
<sequence length="515" mass="57606">MDPHYFRTRKLTMKADTYAFGVVLFETLCGRAAVDLNVAEEEHILTVWARDKISKGEVDQIVDSRLRVEISKGSLKTFVGIAERCLHEEPKSRPSMSQVVQQLELALDQQNNGLVSVSSEVGSDFDEIRAINDEIEVPTKASTYMLTSPPSVSRDGNKRTGHKQSRVWPWAAFLGRAIAPRRNGLLQEIEEANLRSLKFDWDTIVAATNVFSSSNKVGRGSFGPIYKGVLPTTRQLVAIKIFSPSSTRGRSEYINEIRLLSSLQHQNIIKLLGYCIHREEKLIVYEFMENRSTGNEQRRQLLTWPVRFEIIKGIARGVVYLHQDSGLLVVHRNLGVQSILLDSKMNPKISGFVFGRTMGGIDLEMETSRVVGTLNCICPEYVMRGIVSVKTDVYSFGIIALEVLCGRKMGATTFLLDNGWKLWKEGKALDLVDESLGGAFEAEEALRCIQVGLLCMEEQPHHRPTMYSVLKMLDGHEPLVNPQQPFPLALAGNLSSAESALCTVAAFEFDDVLER</sequence>
<comment type="similarity">
    <text evidence="2">In the N-terminal section; belongs to the leguminous lectin family.</text>
</comment>
<keyword evidence="15" id="KW-1185">Reference proteome</keyword>
<evidence type="ECO:0000256" key="3">
    <source>
        <dbReference type="ARBA" id="ARBA00010217"/>
    </source>
</evidence>
<proteinExistence type="inferred from homology"/>
<dbReference type="EMBL" id="BKCP01007181">
    <property type="protein sequence ID" value="GER45290.1"/>
    <property type="molecule type" value="Genomic_DNA"/>
</dbReference>
<name>A0A5A7QJR1_STRAF</name>
<evidence type="ECO:0000256" key="2">
    <source>
        <dbReference type="ARBA" id="ARBA00008536"/>
    </source>
</evidence>
<evidence type="ECO:0000256" key="12">
    <source>
        <dbReference type="ARBA" id="ARBA00023180"/>
    </source>
</evidence>
<dbReference type="InterPro" id="IPR011009">
    <property type="entry name" value="Kinase-like_dom_sf"/>
</dbReference>
<dbReference type="PROSITE" id="PS50011">
    <property type="entry name" value="PROTEIN_KINASE_DOM"/>
    <property type="match status" value="2"/>
</dbReference>
<keyword evidence="7" id="KW-0547">Nucleotide-binding</keyword>
<dbReference type="Pfam" id="PF07714">
    <property type="entry name" value="PK_Tyr_Ser-Thr"/>
    <property type="match status" value="2"/>
</dbReference>
<comment type="similarity">
    <text evidence="3">In the C-terminal section; belongs to the protein kinase superfamily. Ser/Thr protein kinase family.</text>
</comment>
<keyword evidence="10" id="KW-0472">Membrane</keyword>
<keyword evidence="4" id="KW-1003">Cell membrane</keyword>
<evidence type="ECO:0000256" key="4">
    <source>
        <dbReference type="ARBA" id="ARBA00022475"/>
    </source>
</evidence>
<keyword evidence="5" id="KW-0812">Transmembrane</keyword>
<dbReference type="Gene3D" id="1.10.510.10">
    <property type="entry name" value="Transferase(Phosphotransferase) domain 1"/>
    <property type="match status" value="2"/>
</dbReference>
<evidence type="ECO:0000256" key="8">
    <source>
        <dbReference type="ARBA" id="ARBA00022840"/>
    </source>
</evidence>
<accession>A0A5A7QJR1</accession>
<evidence type="ECO:0000256" key="6">
    <source>
        <dbReference type="ARBA" id="ARBA00022729"/>
    </source>
</evidence>
<evidence type="ECO:0000256" key="10">
    <source>
        <dbReference type="ARBA" id="ARBA00023136"/>
    </source>
</evidence>
<dbReference type="GO" id="GO:0002229">
    <property type="term" value="P:defense response to oomycetes"/>
    <property type="evidence" value="ECO:0007669"/>
    <property type="project" value="UniProtKB-ARBA"/>
</dbReference>
<evidence type="ECO:0000313" key="15">
    <source>
        <dbReference type="Proteomes" id="UP000325081"/>
    </source>
</evidence>
<dbReference type="SUPFAM" id="SSF56112">
    <property type="entry name" value="Protein kinase-like (PK-like)"/>
    <property type="match status" value="2"/>
</dbReference>
<dbReference type="FunFam" id="1.10.510.10:FF:000240">
    <property type="entry name" value="Lectin-domain containing receptor kinase A4.3"/>
    <property type="match status" value="1"/>
</dbReference>
<evidence type="ECO:0000256" key="9">
    <source>
        <dbReference type="ARBA" id="ARBA00022989"/>
    </source>
</evidence>
<dbReference type="Gene3D" id="3.30.200.20">
    <property type="entry name" value="Phosphorylase Kinase, domain 1"/>
    <property type="match status" value="1"/>
</dbReference>
<keyword evidence="6" id="KW-0732">Signal</keyword>
<dbReference type="OrthoDB" id="911301at2759"/>
<comment type="subcellular location">
    <subcellularLocation>
        <location evidence="1">Cell membrane</location>
        <topology evidence="1">Single-pass type I membrane protein</topology>
    </subcellularLocation>
</comment>
<feature type="domain" description="Protein kinase" evidence="13">
    <location>
        <begin position="211"/>
        <end position="479"/>
    </location>
</feature>
<keyword evidence="11 14" id="KW-0675">Receptor</keyword>
<comment type="caution">
    <text evidence="14">The sequence shown here is derived from an EMBL/GenBank/DDBJ whole genome shotgun (WGS) entry which is preliminary data.</text>
</comment>
<evidence type="ECO:0000256" key="1">
    <source>
        <dbReference type="ARBA" id="ARBA00004251"/>
    </source>
</evidence>
<dbReference type="InterPro" id="IPR000719">
    <property type="entry name" value="Prot_kinase_dom"/>
</dbReference>
<dbReference type="GO" id="GO:0005886">
    <property type="term" value="C:plasma membrane"/>
    <property type="evidence" value="ECO:0007669"/>
    <property type="project" value="UniProtKB-SubCell"/>
</dbReference>
<keyword evidence="12" id="KW-0325">Glycoprotein</keyword>
<evidence type="ECO:0000256" key="7">
    <source>
        <dbReference type="ARBA" id="ARBA00022741"/>
    </source>
</evidence>
<feature type="domain" description="Protein kinase" evidence="13">
    <location>
        <begin position="1"/>
        <end position="105"/>
    </location>
</feature>
<protein>
    <submittedName>
        <fullName evidence="14">Receptor kinase 2</fullName>
    </submittedName>
</protein>
<reference evidence="15" key="1">
    <citation type="journal article" date="2019" name="Curr. Biol.">
        <title>Genome Sequence of Striga asiatica Provides Insight into the Evolution of Plant Parasitism.</title>
        <authorList>
            <person name="Yoshida S."/>
            <person name="Kim S."/>
            <person name="Wafula E.K."/>
            <person name="Tanskanen J."/>
            <person name="Kim Y.M."/>
            <person name="Honaas L."/>
            <person name="Yang Z."/>
            <person name="Spallek T."/>
            <person name="Conn C.E."/>
            <person name="Ichihashi Y."/>
            <person name="Cheong K."/>
            <person name="Cui S."/>
            <person name="Der J.P."/>
            <person name="Gundlach H."/>
            <person name="Jiao Y."/>
            <person name="Hori C."/>
            <person name="Ishida J.K."/>
            <person name="Kasahara H."/>
            <person name="Kiba T."/>
            <person name="Kim M.S."/>
            <person name="Koo N."/>
            <person name="Laohavisit A."/>
            <person name="Lee Y.H."/>
            <person name="Lumba S."/>
            <person name="McCourt P."/>
            <person name="Mortimer J.C."/>
            <person name="Mutuku J.M."/>
            <person name="Nomura T."/>
            <person name="Sasaki-Sekimoto Y."/>
            <person name="Seto Y."/>
            <person name="Wang Y."/>
            <person name="Wakatake T."/>
            <person name="Sakakibara H."/>
            <person name="Demura T."/>
            <person name="Yamaguchi S."/>
            <person name="Yoneyama K."/>
            <person name="Manabe R.I."/>
            <person name="Nelson D.C."/>
            <person name="Schulman A.H."/>
            <person name="Timko M.P."/>
            <person name="dePamphilis C.W."/>
            <person name="Choi D."/>
            <person name="Shirasu K."/>
        </authorList>
    </citation>
    <scope>NUCLEOTIDE SEQUENCE [LARGE SCALE GENOMIC DNA]</scope>
    <source>
        <strain evidence="15">cv. UVA1</strain>
    </source>
</reference>
<keyword evidence="8" id="KW-0067">ATP-binding</keyword>
<dbReference type="GO" id="GO:0004672">
    <property type="term" value="F:protein kinase activity"/>
    <property type="evidence" value="ECO:0007669"/>
    <property type="project" value="InterPro"/>
</dbReference>
<evidence type="ECO:0000256" key="11">
    <source>
        <dbReference type="ARBA" id="ARBA00023170"/>
    </source>
</evidence>
<keyword evidence="14" id="KW-0808">Transferase</keyword>
<dbReference type="Proteomes" id="UP000325081">
    <property type="component" value="Unassembled WGS sequence"/>
</dbReference>
<evidence type="ECO:0000313" key="14">
    <source>
        <dbReference type="EMBL" id="GER45290.1"/>
    </source>
</evidence>
<keyword evidence="9" id="KW-1133">Transmembrane helix</keyword>
<dbReference type="PANTHER" id="PTHR27006">
    <property type="entry name" value="PROMASTIGOTE SURFACE ANTIGEN PROTEIN PSA"/>
    <property type="match status" value="1"/>
</dbReference>
<gene>
    <name evidence="14" type="ORF">STAS_22210</name>
</gene>
<dbReference type="GO" id="GO:0005524">
    <property type="term" value="F:ATP binding"/>
    <property type="evidence" value="ECO:0007669"/>
    <property type="project" value="UniProtKB-KW"/>
</dbReference>
<dbReference type="AlphaFoldDB" id="A0A5A7QJR1"/>
<dbReference type="InterPro" id="IPR001245">
    <property type="entry name" value="Ser-Thr/Tyr_kinase_cat_dom"/>
</dbReference>
<organism evidence="14 15">
    <name type="scientific">Striga asiatica</name>
    <name type="common">Asiatic witchweed</name>
    <name type="synonym">Buchnera asiatica</name>
    <dbReference type="NCBI Taxonomy" id="4170"/>
    <lineage>
        <taxon>Eukaryota</taxon>
        <taxon>Viridiplantae</taxon>
        <taxon>Streptophyta</taxon>
        <taxon>Embryophyta</taxon>
        <taxon>Tracheophyta</taxon>
        <taxon>Spermatophyta</taxon>
        <taxon>Magnoliopsida</taxon>
        <taxon>eudicotyledons</taxon>
        <taxon>Gunneridae</taxon>
        <taxon>Pentapetalae</taxon>
        <taxon>asterids</taxon>
        <taxon>lamiids</taxon>
        <taxon>Lamiales</taxon>
        <taxon>Orobanchaceae</taxon>
        <taxon>Buchnereae</taxon>
        <taxon>Striga</taxon>
    </lineage>
</organism>